<evidence type="ECO:0000313" key="2">
    <source>
        <dbReference type="EMBL" id="EOX93538.1"/>
    </source>
</evidence>
<keyword evidence="1" id="KW-0472">Membrane</keyword>
<dbReference type="Proteomes" id="UP000026915">
    <property type="component" value="Chromosome 1"/>
</dbReference>
<dbReference type="Gramene" id="EOX93538">
    <property type="protein sequence ID" value="EOX93538"/>
    <property type="gene ID" value="TCM_002427"/>
</dbReference>
<evidence type="ECO:0000256" key="1">
    <source>
        <dbReference type="SAM" id="Phobius"/>
    </source>
</evidence>
<gene>
    <name evidence="2" type="ORF">TCM_002427</name>
</gene>
<sequence length="189" mass="21947">MSMTLHQLRDLQLSSTRLEMRKRQVARLTHQGERTPHTSKGLFLESLNLTMFMPPLDASFSNLSKREWSYLEWIAEKMVLLYTSCSCRLKRWLLQRKSFQKKGLIIYTMAMPVSNDPEDWSCMSSYDRSWWNVLVASLSNGDDVSVGREKNVVLCLCALLGCYLHIFCSLVYSNMLCYGLTLLFVTFVM</sequence>
<dbReference type="AlphaFoldDB" id="A0A061DU72"/>
<keyword evidence="1" id="KW-0812">Transmembrane</keyword>
<organism evidence="2 3">
    <name type="scientific">Theobroma cacao</name>
    <name type="common">Cacao</name>
    <name type="synonym">Cocoa</name>
    <dbReference type="NCBI Taxonomy" id="3641"/>
    <lineage>
        <taxon>Eukaryota</taxon>
        <taxon>Viridiplantae</taxon>
        <taxon>Streptophyta</taxon>
        <taxon>Embryophyta</taxon>
        <taxon>Tracheophyta</taxon>
        <taxon>Spermatophyta</taxon>
        <taxon>Magnoliopsida</taxon>
        <taxon>eudicotyledons</taxon>
        <taxon>Gunneridae</taxon>
        <taxon>Pentapetalae</taxon>
        <taxon>rosids</taxon>
        <taxon>malvids</taxon>
        <taxon>Malvales</taxon>
        <taxon>Malvaceae</taxon>
        <taxon>Byttnerioideae</taxon>
        <taxon>Theobroma</taxon>
    </lineage>
</organism>
<dbReference type="HOGENOM" id="CLU_1436785_0_0_1"/>
<proteinExistence type="predicted"/>
<feature type="transmembrane region" description="Helical" evidence="1">
    <location>
        <begin position="163"/>
        <end position="188"/>
    </location>
</feature>
<dbReference type="EMBL" id="CM001879">
    <property type="protein sequence ID" value="EOX93538.1"/>
    <property type="molecule type" value="Genomic_DNA"/>
</dbReference>
<accession>A0A061DU72</accession>
<keyword evidence="1" id="KW-1133">Transmembrane helix</keyword>
<reference evidence="2 3" key="1">
    <citation type="journal article" date="2013" name="Genome Biol.">
        <title>The genome sequence of the most widely cultivated cacao type and its use to identify candidate genes regulating pod color.</title>
        <authorList>
            <person name="Motamayor J.C."/>
            <person name="Mockaitis K."/>
            <person name="Schmutz J."/>
            <person name="Haiminen N."/>
            <person name="Iii D.L."/>
            <person name="Cornejo O."/>
            <person name="Findley S.D."/>
            <person name="Zheng P."/>
            <person name="Utro F."/>
            <person name="Royaert S."/>
            <person name="Saski C."/>
            <person name="Jenkins J."/>
            <person name="Podicheti R."/>
            <person name="Zhao M."/>
            <person name="Scheffler B.E."/>
            <person name="Stack J.C."/>
            <person name="Feltus F.A."/>
            <person name="Mustiga G.M."/>
            <person name="Amores F."/>
            <person name="Phillips W."/>
            <person name="Marelli J.P."/>
            <person name="May G.D."/>
            <person name="Shapiro H."/>
            <person name="Ma J."/>
            <person name="Bustamante C.D."/>
            <person name="Schnell R.J."/>
            <person name="Main D."/>
            <person name="Gilbert D."/>
            <person name="Parida L."/>
            <person name="Kuhn D.N."/>
        </authorList>
    </citation>
    <scope>NUCLEOTIDE SEQUENCE [LARGE SCALE GENOMIC DNA]</scope>
    <source>
        <strain evidence="3">cv. Matina 1-6</strain>
    </source>
</reference>
<name>A0A061DU72_THECC</name>
<keyword evidence="3" id="KW-1185">Reference proteome</keyword>
<protein>
    <submittedName>
        <fullName evidence="2">Uncharacterized protein isoform 1</fullName>
    </submittedName>
</protein>
<dbReference type="InParanoid" id="A0A061DU72"/>
<evidence type="ECO:0000313" key="3">
    <source>
        <dbReference type="Proteomes" id="UP000026915"/>
    </source>
</evidence>